<dbReference type="RefSeq" id="WP_353865751.1">
    <property type="nucleotide sequence ID" value="NZ_CP088295.1"/>
</dbReference>
<dbReference type="InterPro" id="IPR043519">
    <property type="entry name" value="NT_sf"/>
</dbReference>
<dbReference type="SUPFAM" id="SSF81301">
    <property type="entry name" value="Nucleotidyltransferase"/>
    <property type="match status" value="1"/>
</dbReference>
<accession>A0ABY5PKY9</accession>
<organism evidence="1 2">
    <name type="scientific">Svornostia abyssi</name>
    <dbReference type="NCBI Taxonomy" id="2898438"/>
    <lineage>
        <taxon>Bacteria</taxon>
        <taxon>Bacillati</taxon>
        <taxon>Actinomycetota</taxon>
        <taxon>Thermoleophilia</taxon>
        <taxon>Solirubrobacterales</taxon>
        <taxon>Baekduiaceae</taxon>
        <taxon>Svornostia</taxon>
    </lineage>
</organism>
<keyword evidence="2" id="KW-1185">Reference proteome</keyword>
<sequence length="184" mass="19897">MTLREKLVAIHRALDAAALPHAFGGAIALAYATLDPRGTSDIDVNVFSDAADAAHVLDALPREISSPPGVVDALVRDGQARLWWDETPVDLFLDTVPLHADAAAHRREVPFAGTTIPVLGPVELAVFKATFDRTKDWADIEAMLAARTLDPEEVRIALSDLLPHGDQRFARLAAAAREAERSHE</sequence>
<evidence type="ECO:0000313" key="2">
    <source>
        <dbReference type="Proteomes" id="UP001058860"/>
    </source>
</evidence>
<proteinExistence type="predicted"/>
<gene>
    <name evidence="1" type="ORF">LRS13_07155</name>
</gene>
<dbReference type="EMBL" id="CP088295">
    <property type="protein sequence ID" value="UUY05291.1"/>
    <property type="molecule type" value="Genomic_DNA"/>
</dbReference>
<dbReference type="Gene3D" id="3.30.460.40">
    <property type="match status" value="1"/>
</dbReference>
<reference evidence="2" key="1">
    <citation type="submission" date="2021-11" db="EMBL/GenBank/DDBJ databases">
        <title>Cultivation dependent microbiological survey of springs from the worlds oldest radium mine currently devoted to the extraction of radon-saturated water.</title>
        <authorList>
            <person name="Kapinusova G."/>
            <person name="Smrhova T."/>
            <person name="Strejcek M."/>
            <person name="Suman J."/>
            <person name="Jani K."/>
            <person name="Pajer P."/>
            <person name="Uhlik O."/>
        </authorList>
    </citation>
    <scope>NUCLEOTIDE SEQUENCE [LARGE SCALE GENOMIC DNA]</scope>
    <source>
        <strain evidence="2">J379</strain>
    </source>
</reference>
<dbReference type="Proteomes" id="UP001058860">
    <property type="component" value="Chromosome"/>
</dbReference>
<evidence type="ECO:0000313" key="1">
    <source>
        <dbReference type="EMBL" id="UUY05291.1"/>
    </source>
</evidence>
<protein>
    <submittedName>
        <fullName evidence="1">Uncharacterized protein</fullName>
    </submittedName>
</protein>
<name>A0ABY5PKY9_9ACTN</name>